<organism evidence="2 3">
    <name type="scientific">Parathielavia hyrcaniae</name>
    <dbReference type="NCBI Taxonomy" id="113614"/>
    <lineage>
        <taxon>Eukaryota</taxon>
        <taxon>Fungi</taxon>
        <taxon>Dikarya</taxon>
        <taxon>Ascomycota</taxon>
        <taxon>Pezizomycotina</taxon>
        <taxon>Sordariomycetes</taxon>
        <taxon>Sordariomycetidae</taxon>
        <taxon>Sordariales</taxon>
        <taxon>Chaetomiaceae</taxon>
        <taxon>Parathielavia</taxon>
    </lineage>
</organism>
<dbReference type="EMBL" id="MU863645">
    <property type="protein sequence ID" value="KAK4099870.1"/>
    <property type="molecule type" value="Genomic_DNA"/>
</dbReference>
<reference evidence="2" key="1">
    <citation type="journal article" date="2023" name="Mol. Phylogenet. Evol.">
        <title>Genome-scale phylogeny and comparative genomics of the fungal order Sordariales.</title>
        <authorList>
            <person name="Hensen N."/>
            <person name="Bonometti L."/>
            <person name="Westerberg I."/>
            <person name="Brannstrom I.O."/>
            <person name="Guillou S."/>
            <person name="Cros-Aarteil S."/>
            <person name="Calhoun S."/>
            <person name="Haridas S."/>
            <person name="Kuo A."/>
            <person name="Mondo S."/>
            <person name="Pangilinan J."/>
            <person name="Riley R."/>
            <person name="LaButti K."/>
            <person name="Andreopoulos B."/>
            <person name="Lipzen A."/>
            <person name="Chen C."/>
            <person name="Yan M."/>
            <person name="Daum C."/>
            <person name="Ng V."/>
            <person name="Clum A."/>
            <person name="Steindorff A."/>
            <person name="Ohm R.A."/>
            <person name="Martin F."/>
            <person name="Silar P."/>
            <person name="Natvig D.O."/>
            <person name="Lalanne C."/>
            <person name="Gautier V."/>
            <person name="Ament-Velasquez S.L."/>
            <person name="Kruys A."/>
            <person name="Hutchinson M.I."/>
            <person name="Powell A.J."/>
            <person name="Barry K."/>
            <person name="Miller A.N."/>
            <person name="Grigoriev I.V."/>
            <person name="Debuchy R."/>
            <person name="Gladieux P."/>
            <person name="Hiltunen Thoren M."/>
            <person name="Johannesson H."/>
        </authorList>
    </citation>
    <scope>NUCLEOTIDE SEQUENCE</scope>
    <source>
        <strain evidence="2">CBS 757.83</strain>
    </source>
</reference>
<name>A0AAN6PXP0_9PEZI</name>
<evidence type="ECO:0000256" key="1">
    <source>
        <dbReference type="SAM" id="MobiDB-lite"/>
    </source>
</evidence>
<dbReference type="AlphaFoldDB" id="A0AAN6PXP0"/>
<dbReference type="Proteomes" id="UP001305647">
    <property type="component" value="Unassembled WGS sequence"/>
</dbReference>
<sequence length="315" mass="35547">MAYPPSIGALKVYGENGQELDPTSTRHRIVEAFVHLALCLLETEEGQNSLAEVATTIIKEREGTSGTRSWRPRHIYRDSLANMPYWIRVFLRTAGHLEVSQAIISNMTYVRQHPEDAADAYDLFKFQMAITVAHEIVHMLTGFITGTSLPDTPPNVNVKPYIKKYGKGVQGEAGRYWESIILGGFVEFWSVPNHPLGMQQAGEPYLFLPGEKETAQGREVSRTYIKIFLREDFTSPIRPSSQSIKITRKCLEKEQKRKETSYLRSSAASRQAEGANSPPAAHPSAELTARFRRINLDADYGYAQLEGPSRGYFYR</sequence>
<gene>
    <name evidence="2" type="ORF">N658DRAFT_539110</name>
</gene>
<comment type="caution">
    <text evidence="2">The sequence shown here is derived from an EMBL/GenBank/DDBJ whole genome shotgun (WGS) entry which is preliminary data.</text>
</comment>
<evidence type="ECO:0000313" key="2">
    <source>
        <dbReference type="EMBL" id="KAK4099870.1"/>
    </source>
</evidence>
<reference evidence="2" key="2">
    <citation type="submission" date="2023-05" db="EMBL/GenBank/DDBJ databases">
        <authorList>
            <consortium name="Lawrence Berkeley National Laboratory"/>
            <person name="Steindorff A."/>
            <person name="Hensen N."/>
            <person name="Bonometti L."/>
            <person name="Westerberg I."/>
            <person name="Brannstrom I.O."/>
            <person name="Guillou S."/>
            <person name="Cros-Aarteil S."/>
            <person name="Calhoun S."/>
            <person name="Haridas S."/>
            <person name="Kuo A."/>
            <person name="Mondo S."/>
            <person name="Pangilinan J."/>
            <person name="Riley R."/>
            <person name="Labutti K."/>
            <person name="Andreopoulos B."/>
            <person name="Lipzen A."/>
            <person name="Chen C."/>
            <person name="Yanf M."/>
            <person name="Daum C."/>
            <person name="Ng V."/>
            <person name="Clum A."/>
            <person name="Ohm R."/>
            <person name="Martin F."/>
            <person name="Silar P."/>
            <person name="Natvig D."/>
            <person name="Lalanne C."/>
            <person name="Gautier V."/>
            <person name="Ament-Velasquez S.L."/>
            <person name="Kruys A."/>
            <person name="Hutchinson M.I."/>
            <person name="Powell A.J."/>
            <person name="Barry K."/>
            <person name="Miller A.N."/>
            <person name="Grigoriev I.V."/>
            <person name="Debuchy R."/>
            <person name="Gladieux P."/>
            <person name="Thoren M.H."/>
            <person name="Johannesson H."/>
        </authorList>
    </citation>
    <scope>NUCLEOTIDE SEQUENCE</scope>
    <source>
        <strain evidence="2">CBS 757.83</strain>
    </source>
</reference>
<evidence type="ECO:0000313" key="3">
    <source>
        <dbReference type="Proteomes" id="UP001305647"/>
    </source>
</evidence>
<keyword evidence="3" id="KW-1185">Reference proteome</keyword>
<protein>
    <submittedName>
        <fullName evidence="2">Uncharacterized protein</fullName>
    </submittedName>
</protein>
<feature type="region of interest" description="Disordered" evidence="1">
    <location>
        <begin position="257"/>
        <end position="285"/>
    </location>
</feature>
<proteinExistence type="predicted"/>
<accession>A0AAN6PXP0</accession>